<dbReference type="Pfam" id="PF01833">
    <property type="entry name" value="TIG"/>
    <property type="match status" value="3"/>
</dbReference>
<dbReference type="InterPro" id="IPR001312">
    <property type="entry name" value="Hexokinase"/>
</dbReference>
<dbReference type="InterPro" id="IPR022673">
    <property type="entry name" value="Hexokinase_C"/>
</dbReference>
<evidence type="ECO:0000313" key="23">
    <source>
        <dbReference type="EMBL" id="CAF1340655.1"/>
    </source>
</evidence>
<comment type="catalytic activity">
    <reaction evidence="18">
        <text>D-glucose + ATP = D-glucose 6-phosphate + ADP + H(+)</text>
        <dbReference type="Rhea" id="RHEA:17825"/>
        <dbReference type="ChEBI" id="CHEBI:4167"/>
        <dbReference type="ChEBI" id="CHEBI:15378"/>
        <dbReference type="ChEBI" id="CHEBI:30616"/>
        <dbReference type="ChEBI" id="CHEBI:61548"/>
        <dbReference type="ChEBI" id="CHEBI:456216"/>
        <dbReference type="EC" id="2.7.1.1"/>
    </reaction>
    <physiologicalReaction direction="left-to-right" evidence="18">
        <dbReference type="Rhea" id="RHEA:17826"/>
    </physiologicalReaction>
</comment>
<dbReference type="CDD" id="cd00603">
    <property type="entry name" value="IPT_PCSR"/>
    <property type="match status" value="2"/>
</dbReference>
<name>A0A813S6B9_ADIRI</name>
<dbReference type="SUPFAM" id="SSF101912">
    <property type="entry name" value="Sema domain"/>
    <property type="match status" value="1"/>
</dbReference>
<evidence type="ECO:0000256" key="20">
    <source>
        <dbReference type="SAM" id="Phobius"/>
    </source>
</evidence>
<evidence type="ECO:0000256" key="13">
    <source>
        <dbReference type="ARBA" id="ARBA00022989"/>
    </source>
</evidence>
<dbReference type="InterPro" id="IPR031148">
    <property type="entry name" value="Plexin"/>
</dbReference>
<evidence type="ECO:0000256" key="18">
    <source>
        <dbReference type="ARBA" id="ARBA00048160"/>
    </source>
</evidence>
<keyword evidence="8" id="KW-0732">Signal</keyword>
<dbReference type="Proteomes" id="UP000663828">
    <property type="component" value="Unassembled WGS sequence"/>
</dbReference>
<dbReference type="InterPro" id="IPR015943">
    <property type="entry name" value="WD40/YVTN_repeat-like_dom_sf"/>
</dbReference>
<dbReference type="GO" id="GO:0001678">
    <property type="term" value="P:intracellular glucose homeostasis"/>
    <property type="evidence" value="ECO:0007669"/>
    <property type="project" value="InterPro"/>
</dbReference>
<dbReference type="InterPro" id="IPR022672">
    <property type="entry name" value="Hexokinase_N"/>
</dbReference>
<dbReference type="SUPFAM" id="SSF53067">
    <property type="entry name" value="Actin-like ATPase domain"/>
    <property type="match status" value="2"/>
</dbReference>
<dbReference type="PROSITE" id="PS51748">
    <property type="entry name" value="HEXOKINASE_2"/>
    <property type="match status" value="1"/>
</dbReference>
<dbReference type="PRINTS" id="PR00475">
    <property type="entry name" value="HEXOKINASE"/>
</dbReference>
<comment type="pathway">
    <text evidence="3">Carbohydrate metabolism; hexose metabolism.</text>
</comment>
<comment type="subcellular location">
    <subcellularLocation>
        <location evidence="1">Membrane</location>
        <topology evidence="1">Single-pass membrane protein</topology>
    </subcellularLocation>
</comment>
<organism evidence="22 25">
    <name type="scientific">Adineta ricciae</name>
    <name type="common">Rotifer</name>
    <dbReference type="NCBI Taxonomy" id="249248"/>
    <lineage>
        <taxon>Eukaryota</taxon>
        <taxon>Metazoa</taxon>
        <taxon>Spiralia</taxon>
        <taxon>Gnathifera</taxon>
        <taxon>Rotifera</taxon>
        <taxon>Eurotatoria</taxon>
        <taxon>Bdelloidea</taxon>
        <taxon>Adinetida</taxon>
        <taxon>Adinetidae</taxon>
        <taxon>Adineta</taxon>
    </lineage>
</organism>
<dbReference type="Pfam" id="PF00349">
    <property type="entry name" value="Hexokinase_1"/>
    <property type="match status" value="1"/>
</dbReference>
<keyword evidence="12" id="KW-0067">ATP-binding</keyword>
<evidence type="ECO:0000313" key="22">
    <source>
        <dbReference type="EMBL" id="CAF0790160.1"/>
    </source>
</evidence>
<dbReference type="CDD" id="cd00102">
    <property type="entry name" value="IPT"/>
    <property type="match status" value="1"/>
</dbReference>
<dbReference type="InterPro" id="IPR016201">
    <property type="entry name" value="PSI"/>
</dbReference>
<dbReference type="InterPro" id="IPR014756">
    <property type="entry name" value="Ig_E-set"/>
</dbReference>
<dbReference type="SMART" id="SM00630">
    <property type="entry name" value="Sema"/>
    <property type="match status" value="1"/>
</dbReference>
<comment type="pathway">
    <text evidence="2">Carbohydrate degradation; glycolysis; D-glyceraldehyde 3-phosphate and glycerone phosphate from D-glucose: step 1/4.</text>
</comment>
<evidence type="ECO:0000256" key="10">
    <source>
        <dbReference type="ARBA" id="ARBA00022741"/>
    </source>
</evidence>
<dbReference type="GO" id="GO:0019318">
    <property type="term" value="P:hexose metabolic process"/>
    <property type="evidence" value="ECO:0007669"/>
    <property type="project" value="UniProtKB-UniPathway"/>
</dbReference>
<comment type="catalytic activity">
    <reaction evidence="17">
        <text>a D-hexose + ATP = a D-hexose 6-phosphate + ADP + H(+)</text>
        <dbReference type="Rhea" id="RHEA:22740"/>
        <dbReference type="ChEBI" id="CHEBI:4194"/>
        <dbReference type="ChEBI" id="CHEBI:15378"/>
        <dbReference type="ChEBI" id="CHEBI:30616"/>
        <dbReference type="ChEBI" id="CHEBI:229467"/>
        <dbReference type="ChEBI" id="CHEBI:456216"/>
        <dbReference type="EC" id="2.7.1.1"/>
    </reaction>
    <physiologicalReaction direction="left-to-right" evidence="17">
        <dbReference type="Rhea" id="RHEA:22741"/>
    </physiologicalReaction>
</comment>
<dbReference type="Proteomes" id="UP000663852">
    <property type="component" value="Unassembled WGS sequence"/>
</dbReference>
<dbReference type="Gene3D" id="3.40.367.20">
    <property type="match status" value="2"/>
</dbReference>
<proteinExistence type="inferred from homology"/>
<feature type="transmembrane region" description="Helical" evidence="20">
    <location>
        <begin position="1330"/>
        <end position="1348"/>
    </location>
</feature>
<keyword evidence="16" id="KW-0325">Glycoprotein</keyword>
<dbReference type="InterPro" id="IPR036352">
    <property type="entry name" value="Semap_dom_sf"/>
</dbReference>
<dbReference type="EC" id="2.7.1.1" evidence="5"/>
<keyword evidence="24" id="KW-1185">Reference proteome</keyword>
<protein>
    <recommendedName>
        <fullName evidence="5">hexokinase</fullName>
        <ecNumber evidence="5">2.7.1.1</ecNumber>
    </recommendedName>
</protein>
<keyword evidence="6" id="KW-0808">Transferase</keyword>
<comment type="caution">
    <text evidence="22">The sequence shown here is derived from an EMBL/GenBank/DDBJ whole genome shotgun (WGS) entry which is preliminary data.</text>
</comment>
<evidence type="ECO:0000313" key="25">
    <source>
        <dbReference type="Proteomes" id="UP000663852"/>
    </source>
</evidence>
<feature type="domain" description="Sema" evidence="21">
    <location>
        <begin position="1"/>
        <end position="468"/>
    </location>
</feature>
<dbReference type="GO" id="GO:0017154">
    <property type="term" value="F:semaphorin receptor activity"/>
    <property type="evidence" value="ECO:0007669"/>
    <property type="project" value="InterPro"/>
</dbReference>
<dbReference type="Gene3D" id="3.10.20.90">
    <property type="entry name" value="Phosphatidylinositol 3-kinase Catalytic Subunit, Chain A, domain 1"/>
    <property type="match status" value="1"/>
</dbReference>
<keyword evidence="11" id="KW-0418">Kinase</keyword>
<evidence type="ECO:0000256" key="3">
    <source>
        <dbReference type="ARBA" id="ARBA00005028"/>
    </source>
</evidence>
<dbReference type="InterPro" id="IPR001627">
    <property type="entry name" value="Semap_dom"/>
</dbReference>
<evidence type="ECO:0000256" key="7">
    <source>
        <dbReference type="ARBA" id="ARBA00022692"/>
    </source>
</evidence>
<dbReference type="EMBL" id="CAJNOJ010000011">
    <property type="protein sequence ID" value="CAF0790160.1"/>
    <property type="molecule type" value="Genomic_DNA"/>
</dbReference>
<dbReference type="PANTHER" id="PTHR22625:SF44">
    <property type="entry name" value="PLEXIN-B"/>
    <property type="match status" value="1"/>
</dbReference>
<dbReference type="GO" id="GO:0006096">
    <property type="term" value="P:glycolytic process"/>
    <property type="evidence" value="ECO:0007669"/>
    <property type="project" value="UniProtKB-UniPathway"/>
</dbReference>
<evidence type="ECO:0000313" key="24">
    <source>
        <dbReference type="Proteomes" id="UP000663828"/>
    </source>
</evidence>
<evidence type="ECO:0000256" key="4">
    <source>
        <dbReference type="ARBA" id="ARBA00009225"/>
    </source>
</evidence>
<dbReference type="GO" id="GO:0002116">
    <property type="term" value="C:semaphorin receptor complex"/>
    <property type="evidence" value="ECO:0007669"/>
    <property type="project" value="TreeGrafter"/>
</dbReference>
<dbReference type="GO" id="GO:0005886">
    <property type="term" value="C:plasma membrane"/>
    <property type="evidence" value="ECO:0007669"/>
    <property type="project" value="TreeGrafter"/>
</dbReference>
<dbReference type="OrthoDB" id="125363at2759"/>
<keyword evidence="15" id="KW-1015">Disulfide bond</keyword>
<dbReference type="UniPathway" id="UPA00242"/>
<evidence type="ECO:0000256" key="17">
    <source>
        <dbReference type="ARBA" id="ARBA00044613"/>
    </source>
</evidence>
<keyword evidence="7 20" id="KW-0812">Transmembrane</keyword>
<evidence type="ECO:0000256" key="1">
    <source>
        <dbReference type="ARBA" id="ARBA00004167"/>
    </source>
</evidence>
<dbReference type="GO" id="GO:0005536">
    <property type="term" value="F:D-glucose binding"/>
    <property type="evidence" value="ECO:0007669"/>
    <property type="project" value="InterPro"/>
</dbReference>
<sequence length="2345" mass="268811">MDTFRFIFYLIPIVHSISLDFSNPLQRFIYDNSTDTIVLASVNHLYSLNASDLTILADIDLSPTKRDHQCLVPNRTIASKSHYYFSTSSYLNHSSNDTFNQLLLLTNNSILSCSTTNRGGSCELRSLINLNFLRNSSQRVVSSSPFYPSVGLADENSKILYVANTYDSQCDSFYEIPTISGRTLAPKDFLSIIQFQSGQSALQQSTSTLRLLNIRLVKDFFLHYLYSFQYKTFSYFLTIQQSDIHHKHKLQTKILRFCQKSNQSIIKSYIELPLTCGQHYPYLITAKFSQEKNVLYGLFRNTPLANSTSTSHAVCAYSIDSIQEAFFQAIKRCLVDGNGHRGLGFISPDAHCVSSKTIIEINHDYCPDENEGFFQYPIGGHRALGQTQVIVELKDKVNFTSFEIGSIENELIIFLGDDNGTLHTFHASNINEIVKQHFSSKIIVDLQLIPQKSNLIILTDNQIIKQNLSTCEQYTTCNECSAATLCHWCSTENRCAAVFECTHEKRNGNHMNMCTNIEQVIPNQILLDTTGTELQIITNLPFRNNIDEYMCQFTTSNRDDLYYTKLSYYNDFVKCKTPLLKNSTQAVYKVILSIYHTNTSLTFGYYDLTFITCSNFLSCSSCTAYPSLCSWNRQDTECISRQKNDISPTNHQQCPQIYLSHPIDRVAYFVDKILTVRIEQCNQSFSVESCLLSDRRQRFLLTDSNPILTRPENESDLCLLKCSFRWSNYEDSHRISFNRPFKLDLAIRFSNEISIVIPHTQISLYRCERLASNCISCLRLDPSFGCIWCHNQCMYKNESMKCTSNQHCSTPRIQTIEPLFLPMKGGTLVGIQGEYFDLFNVSVRIAGIACQMILEESSSKKIVCKSGDSQSTPFSQGPVHLKFGSYGPEITSQQVISYINPTIQSIQPLVGIQNGGTVLTILGKNFTIGNSHITVWVGNQSCQLLSISDNKIECETRAFPRSMLNVNHPIKLIFDHQTELFYEPMFRIVPNPIVYSFDKHFRYESFQSGGHRIIIQGENFHSVQNIQLEFQHQLFVSPSSHNQTHLIFSTPSMQELHLHNRHMIDITLYLDNFNRTASLIYFNDPQIFELQPLLQIFTNRLTIYGKNLTAIGHTKAEITVNIGCDLCSIIELQDEKLVCQPPPSRPDKYSKSKHRCYSSEHPPIIVSIDNIQTQVGFMIYPKKLIVLGVISGCLITVSLIVSIVLLIVCLKIRYAHRKYLQRYFYPDSLTCHEIEKEKLYQPVNLPSQNILPIRSYLNYLQYCYYSSNFSSNQMKIHVKPEILDQFQCLLEHNDIFVNSLVYLAIQSNHSKILNDLILTQRYSLKKLFPFQNDFIFFNICILTSYEALRIHPIQTLFCQLYYQLRNKLHSGPVDAIEQNMSYYSLNMRTILHDSSMSFKTIQLIVHIDLNTTNSQDLSINLTCLTCDTISQVKQKILYQMNSWRDFSLHDCKLYLVTNPSCSSSSSSSSTASSSVPLVRKSMLTQVLFSRTIKYSTTTINDPYRESNSLLLNDIDSTNERVQSWIKLNTLQHYGILTDGYELKMVLVNKNMHSPKCNRNLQNTLRSSCHYCSTPASNGSMIFQHLTTPPFDTTNRYLSNENDHNGYIHLLNHTYEEIGGDFNHLLMNNNPNETYRLFETKSIIHSVLINLIETLFTNLLHSDTYLSELMEQNSQYFHIFYAHFLPFLFENFHCLYDIPMDKCLKSSLDILAMIFQRACCLQQDSQCLLCNDLYADQTSSFNQQNTTFLFADEIQRIRLCYTNLERTLHKGNSSSEYSSTTTGIDEKFQLDSAIFHQLFDYTYSHADEIVKYLKTQSTDNQIVPLFVNLMQMYRSNFLSFMSKENYGISSWFRNCWDIVFCFRPFDVNSKNTRFVSQAGKEVVTRDSSFDGFLHDPIEENITSILHTKEGTISSEDYAELMRITKPFHITAEILAQIMTIMEQHCQMGLDPSRKHQSDLKMLSTYVTNLPTKKEHGEILALDLGGTNFRTLLVRLDPNREPQVISEARIVPDSKKILAQDLFEFIVDVLKEFMKQNQLNLSQEYVLGFTFSFACEQIALNKGKFLTPSKGWILSDLVGQDVVEKLQRVIYEKQLKVKVTALINDTVGTLMACAYRENTCRIGVILGTGTNACYFEDIDKIQTISDRSALPEQAREMIINTEWGALGENGCLDKLLTDFDREIDRISNNPGIHIFEKLISGMYMGRLAAEVLATLINRGLILKTQRDHQQSYRYYAPFHALRAAMLTAAAIAVLMKRVHENRKEDMAKICIGIDGSLYRFHPRFNMVIQRHLKILVPVLLNYELRISADGSGIGAAICAITANDARQALRKGEIEKSSLYQQHHAKS</sequence>
<accession>A0A813S6B9</accession>
<evidence type="ECO:0000256" key="19">
    <source>
        <dbReference type="PROSITE-ProRule" id="PRU00352"/>
    </source>
</evidence>
<keyword evidence="9" id="KW-0677">Repeat</keyword>
<evidence type="ECO:0000256" key="16">
    <source>
        <dbReference type="ARBA" id="ARBA00023180"/>
    </source>
</evidence>
<dbReference type="Pfam" id="PF03727">
    <property type="entry name" value="Hexokinase_2"/>
    <property type="match status" value="2"/>
</dbReference>
<dbReference type="EMBL" id="CAJNOR010002784">
    <property type="protein sequence ID" value="CAF1340655.1"/>
    <property type="molecule type" value="Genomic_DNA"/>
</dbReference>
<comment type="similarity">
    <text evidence="4">Belongs to the hexokinase family.</text>
</comment>
<dbReference type="InterPro" id="IPR013783">
    <property type="entry name" value="Ig-like_fold"/>
</dbReference>
<dbReference type="GO" id="GO:0005524">
    <property type="term" value="F:ATP binding"/>
    <property type="evidence" value="ECO:0007669"/>
    <property type="project" value="UniProtKB-KW"/>
</dbReference>
<dbReference type="Gene3D" id="3.30.420.40">
    <property type="match status" value="1"/>
</dbReference>
<dbReference type="PROSITE" id="PS51004">
    <property type="entry name" value="SEMA"/>
    <property type="match status" value="1"/>
</dbReference>
<evidence type="ECO:0000256" key="14">
    <source>
        <dbReference type="ARBA" id="ARBA00023136"/>
    </source>
</evidence>
<keyword evidence="13 20" id="KW-1133">Transmembrane helix</keyword>
<dbReference type="PANTHER" id="PTHR22625">
    <property type="entry name" value="PLEXIN"/>
    <property type="match status" value="1"/>
</dbReference>
<dbReference type="GO" id="GO:0030334">
    <property type="term" value="P:regulation of cell migration"/>
    <property type="evidence" value="ECO:0007669"/>
    <property type="project" value="TreeGrafter"/>
</dbReference>
<dbReference type="SMART" id="SM00423">
    <property type="entry name" value="PSI"/>
    <property type="match status" value="3"/>
</dbReference>
<dbReference type="SUPFAM" id="SSF81296">
    <property type="entry name" value="E set domains"/>
    <property type="match status" value="3"/>
</dbReference>
<comment type="caution">
    <text evidence="19">Lacks conserved residue(s) required for the propagation of feature annotation.</text>
</comment>
<dbReference type="SMART" id="SM00429">
    <property type="entry name" value="IPT"/>
    <property type="match status" value="3"/>
</dbReference>
<evidence type="ECO:0000256" key="15">
    <source>
        <dbReference type="ARBA" id="ARBA00023157"/>
    </source>
</evidence>
<evidence type="ECO:0000256" key="9">
    <source>
        <dbReference type="ARBA" id="ARBA00022737"/>
    </source>
</evidence>
<gene>
    <name evidence="22" type="ORF">EDS130_LOCUS4305</name>
    <name evidence="23" type="ORF">XAT740_LOCUS30935</name>
</gene>
<evidence type="ECO:0000256" key="2">
    <source>
        <dbReference type="ARBA" id="ARBA00004888"/>
    </source>
</evidence>
<dbReference type="InterPro" id="IPR002909">
    <property type="entry name" value="IPT_dom"/>
</dbReference>
<dbReference type="InterPro" id="IPR043129">
    <property type="entry name" value="ATPase_NBD"/>
</dbReference>
<evidence type="ECO:0000256" key="11">
    <source>
        <dbReference type="ARBA" id="ARBA00022777"/>
    </source>
</evidence>
<dbReference type="Pfam" id="PF01403">
    <property type="entry name" value="Sema"/>
    <property type="match status" value="1"/>
</dbReference>
<evidence type="ECO:0000256" key="6">
    <source>
        <dbReference type="ARBA" id="ARBA00022679"/>
    </source>
</evidence>
<dbReference type="GO" id="GO:0004396">
    <property type="term" value="F:hexokinase activity"/>
    <property type="evidence" value="ECO:0007669"/>
    <property type="project" value="UniProtKB-EC"/>
</dbReference>
<evidence type="ECO:0000259" key="21">
    <source>
        <dbReference type="PROSITE" id="PS51004"/>
    </source>
</evidence>
<dbReference type="Gene3D" id="2.130.10.10">
    <property type="entry name" value="YVTN repeat-like/Quinoprotein amine dehydrogenase"/>
    <property type="match status" value="1"/>
</dbReference>
<evidence type="ECO:0000256" key="12">
    <source>
        <dbReference type="ARBA" id="ARBA00022840"/>
    </source>
</evidence>
<dbReference type="Gene3D" id="2.60.40.10">
    <property type="entry name" value="Immunoglobulins"/>
    <property type="match status" value="2"/>
</dbReference>
<dbReference type="UniPathway" id="UPA00109">
    <property type="reaction ID" value="UER00180"/>
</dbReference>
<reference evidence="22" key="1">
    <citation type="submission" date="2021-02" db="EMBL/GenBank/DDBJ databases">
        <authorList>
            <person name="Nowell W R."/>
        </authorList>
    </citation>
    <scope>NUCLEOTIDE SEQUENCE</scope>
</reference>
<evidence type="ECO:0000256" key="5">
    <source>
        <dbReference type="ARBA" id="ARBA00012324"/>
    </source>
</evidence>
<keyword evidence="14 20" id="KW-0472">Membrane</keyword>
<keyword evidence="10" id="KW-0547">Nucleotide-binding</keyword>
<feature type="transmembrane region" description="Helical" evidence="20">
    <location>
        <begin position="1184"/>
        <end position="1210"/>
    </location>
</feature>
<evidence type="ECO:0000256" key="8">
    <source>
        <dbReference type="ARBA" id="ARBA00022729"/>
    </source>
</evidence>